<keyword evidence="10" id="KW-1185">Reference proteome</keyword>
<evidence type="ECO:0000256" key="4">
    <source>
        <dbReference type="ARBA" id="ARBA00022448"/>
    </source>
</evidence>
<dbReference type="PANTHER" id="PTHR42930:SF3">
    <property type="entry name" value="PHOSPHATE-SPECIFIC TRANSPORT SYSTEM ACCESSORY PROTEIN PHOU"/>
    <property type="match status" value="1"/>
</dbReference>
<evidence type="ECO:0000256" key="6">
    <source>
        <dbReference type="ARBA" id="ARBA00022592"/>
    </source>
</evidence>
<keyword evidence="5 7" id="KW-0963">Cytoplasm</keyword>
<dbReference type="GO" id="GO:0006817">
    <property type="term" value="P:phosphate ion transport"/>
    <property type="evidence" value="ECO:0007669"/>
    <property type="project" value="UniProtKB-KW"/>
</dbReference>
<evidence type="ECO:0000313" key="10">
    <source>
        <dbReference type="Proteomes" id="UP000657177"/>
    </source>
</evidence>
<dbReference type="PIRSF" id="PIRSF003107">
    <property type="entry name" value="PhoU"/>
    <property type="match status" value="1"/>
</dbReference>
<dbReference type="NCBIfam" id="TIGR02135">
    <property type="entry name" value="phoU_full"/>
    <property type="match status" value="1"/>
</dbReference>
<evidence type="ECO:0000256" key="7">
    <source>
        <dbReference type="PIRNR" id="PIRNR003107"/>
    </source>
</evidence>
<evidence type="ECO:0000256" key="5">
    <source>
        <dbReference type="ARBA" id="ARBA00022490"/>
    </source>
</evidence>
<keyword evidence="6 7" id="KW-0592">Phosphate transport</keyword>
<accession>A0A8J6LMW5</accession>
<dbReference type="FunFam" id="1.20.58.220:FF:000004">
    <property type="entry name" value="Phosphate-specific transport system accessory protein PhoU"/>
    <property type="match status" value="1"/>
</dbReference>
<dbReference type="InterPro" id="IPR028366">
    <property type="entry name" value="PhoU"/>
</dbReference>
<gene>
    <name evidence="9" type="primary">phoU</name>
    <name evidence="9" type="ORF">G5B42_06950</name>
</gene>
<sequence length="212" mass="24315">MNQLEQLMSEIKKMGDAVKERVQRSINALVEKNPETALEIIREDDLFDNELIVFEDKITRFLAEKNPHGKELRNSLSIFKMAKDLERIADYATNIAEIVLEFKNEEYIEPLTHIPKLASLALNMLEVALRAFVDGNPDLAEAVCRKDEEADNLCDIIYKELTSGELAEGQPRSIRQTVRFNMIARFLERIADHATNIGEETILLHTGKRVKY</sequence>
<evidence type="ECO:0000256" key="1">
    <source>
        <dbReference type="ARBA" id="ARBA00004496"/>
    </source>
</evidence>
<dbReference type="RefSeq" id="WP_181339729.1">
    <property type="nucleotide sequence ID" value="NZ_JAAKDE010000013.1"/>
</dbReference>
<evidence type="ECO:0000313" key="9">
    <source>
        <dbReference type="EMBL" id="MBA2133278.1"/>
    </source>
</evidence>
<comment type="subcellular location">
    <subcellularLocation>
        <location evidence="1 7">Cytoplasm</location>
    </subcellularLocation>
</comment>
<dbReference type="GO" id="GO:0045936">
    <property type="term" value="P:negative regulation of phosphate metabolic process"/>
    <property type="evidence" value="ECO:0007669"/>
    <property type="project" value="InterPro"/>
</dbReference>
<dbReference type="SUPFAM" id="SSF109755">
    <property type="entry name" value="PhoU-like"/>
    <property type="match status" value="1"/>
</dbReference>
<dbReference type="InterPro" id="IPR026022">
    <property type="entry name" value="PhoU_dom"/>
</dbReference>
<name>A0A8J6LMW5_9FIRM</name>
<proteinExistence type="inferred from homology"/>
<comment type="caution">
    <text evidence="9">The sequence shown here is derived from an EMBL/GenBank/DDBJ whole genome shotgun (WGS) entry which is preliminary data.</text>
</comment>
<protein>
    <recommendedName>
        <fullName evidence="7">Phosphate-specific transport system accessory protein PhoU</fullName>
    </recommendedName>
</protein>
<dbReference type="GO" id="GO:0030643">
    <property type="term" value="P:intracellular phosphate ion homeostasis"/>
    <property type="evidence" value="ECO:0007669"/>
    <property type="project" value="InterPro"/>
</dbReference>
<feature type="domain" description="PhoU" evidence="8">
    <location>
        <begin position="11"/>
        <end position="99"/>
    </location>
</feature>
<dbReference type="Proteomes" id="UP000657177">
    <property type="component" value="Unassembled WGS sequence"/>
</dbReference>
<comment type="subunit">
    <text evidence="3 7">Homodimer.</text>
</comment>
<evidence type="ECO:0000259" key="8">
    <source>
        <dbReference type="Pfam" id="PF01895"/>
    </source>
</evidence>
<organism evidence="9 10">
    <name type="scientific">Capillibacterium thermochitinicola</name>
    <dbReference type="NCBI Taxonomy" id="2699427"/>
    <lineage>
        <taxon>Bacteria</taxon>
        <taxon>Bacillati</taxon>
        <taxon>Bacillota</taxon>
        <taxon>Capillibacterium</taxon>
    </lineage>
</organism>
<comment type="function">
    <text evidence="7">Plays a role in the regulation of phosphate uptake.</text>
</comment>
<dbReference type="InterPro" id="IPR038078">
    <property type="entry name" value="PhoU-like_sf"/>
</dbReference>
<comment type="similarity">
    <text evidence="2 7">Belongs to the PhoU family.</text>
</comment>
<dbReference type="AlphaFoldDB" id="A0A8J6LMW5"/>
<evidence type="ECO:0000256" key="3">
    <source>
        <dbReference type="ARBA" id="ARBA00011738"/>
    </source>
</evidence>
<dbReference type="PANTHER" id="PTHR42930">
    <property type="entry name" value="PHOSPHATE-SPECIFIC TRANSPORT SYSTEM ACCESSORY PROTEIN PHOU"/>
    <property type="match status" value="1"/>
</dbReference>
<keyword evidence="4 7" id="KW-0813">Transport</keyword>
<feature type="domain" description="PhoU" evidence="8">
    <location>
        <begin position="114"/>
        <end position="200"/>
    </location>
</feature>
<dbReference type="Pfam" id="PF01895">
    <property type="entry name" value="PhoU"/>
    <property type="match status" value="2"/>
</dbReference>
<dbReference type="EMBL" id="JAAKDE010000013">
    <property type="protein sequence ID" value="MBA2133278.1"/>
    <property type="molecule type" value="Genomic_DNA"/>
</dbReference>
<dbReference type="GO" id="GO:0005737">
    <property type="term" value="C:cytoplasm"/>
    <property type="evidence" value="ECO:0007669"/>
    <property type="project" value="UniProtKB-SubCell"/>
</dbReference>
<dbReference type="Gene3D" id="1.20.58.220">
    <property type="entry name" value="Phosphate transport system protein phou homolog 2, domain 2"/>
    <property type="match status" value="2"/>
</dbReference>
<evidence type="ECO:0000256" key="2">
    <source>
        <dbReference type="ARBA" id="ARBA00008107"/>
    </source>
</evidence>
<reference evidence="9" key="1">
    <citation type="submission" date="2020-06" db="EMBL/GenBank/DDBJ databases">
        <title>Novel chitinolytic bacterium.</title>
        <authorList>
            <person name="Ungkulpasvich U."/>
            <person name="Kosugi A."/>
            <person name="Uke A."/>
        </authorList>
    </citation>
    <scope>NUCLEOTIDE SEQUENCE</scope>
    <source>
        <strain evidence="9">UUS1-1</strain>
    </source>
</reference>